<reference evidence="4" key="1">
    <citation type="journal article" date="2013" name="Nat. Biotechnol.">
        <title>Draft genome sequence of chickpea (Cicer arietinum) provides a resource for trait improvement.</title>
        <authorList>
            <person name="Varshney R.K."/>
            <person name="Song C."/>
            <person name="Saxena R.K."/>
            <person name="Azam S."/>
            <person name="Yu S."/>
            <person name="Sharpe A.G."/>
            <person name="Cannon S."/>
            <person name="Baek J."/>
            <person name="Rosen B.D."/>
            <person name="Tar'an B."/>
            <person name="Millan T."/>
            <person name="Zhang X."/>
            <person name="Ramsay L.D."/>
            <person name="Iwata A."/>
            <person name="Wang Y."/>
            <person name="Nelson W."/>
            <person name="Farmer A.D."/>
            <person name="Gaur P.M."/>
            <person name="Soderlund C."/>
            <person name="Penmetsa R.V."/>
            <person name="Xu C."/>
            <person name="Bharti A.K."/>
            <person name="He W."/>
            <person name="Winter P."/>
            <person name="Zhao S."/>
            <person name="Hane J.K."/>
            <person name="Carrasquilla-Garcia N."/>
            <person name="Condie J.A."/>
            <person name="Upadhyaya H.D."/>
            <person name="Luo M.C."/>
            <person name="Thudi M."/>
            <person name="Gowda C.L."/>
            <person name="Singh N.P."/>
            <person name="Lichtenzveig J."/>
            <person name="Gali K.K."/>
            <person name="Rubio J."/>
            <person name="Nadarajan N."/>
            <person name="Dolezel J."/>
            <person name="Bansal K.C."/>
            <person name="Xu X."/>
            <person name="Edwards D."/>
            <person name="Zhang G."/>
            <person name="Kahl G."/>
            <person name="Gil J."/>
            <person name="Singh K.B."/>
            <person name="Datta S.K."/>
            <person name="Jackson S.A."/>
            <person name="Wang J."/>
            <person name="Cook D.R."/>
        </authorList>
    </citation>
    <scope>NUCLEOTIDE SEQUENCE [LARGE SCALE GENOMIC DNA]</scope>
    <source>
        <strain evidence="4">cv. CDC Frontier</strain>
    </source>
</reference>
<feature type="compositionally biased region" description="Basic and acidic residues" evidence="3">
    <location>
        <begin position="50"/>
        <end position="60"/>
    </location>
</feature>
<dbReference type="Pfam" id="PF17232">
    <property type="entry name" value="Pep1_7"/>
    <property type="match status" value="1"/>
</dbReference>
<evidence type="ECO:0000256" key="3">
    <source>
        <dbReference type="SAM" id="MobiDB-lite"/>
    </source>
</evidence>
<dbReference type="Proteomes" id="UP000087171">
    <property type="component" value="Chromosome Ca2"/>
</dbReference>
<dbReference type="InterPro" id="IPR035176">
    <property type="entry name" value="PEP"/>
</dbReference>
<evidence type="ECO:0000313" key="5">
    <source>
        <dbReference type="RefSeq" id="XP_004489725.1"/>
    </source>
</evidence>
<sequence length="125" mass="14180">MEGTTSTTNEEVEVNNERSVTFYIYHPCFLLQQVFGTLFKCLGFEIGTNKNEHHEEKTPLEDLLISEENTPSNEHQSSQNIVTSEEQNERSTTTTTQSFEFIRTLIVRRGPRRSNLSSGPGPGNN</sequence>
<feature type="compositionally biased region" description="Polar residues" evidence="3">
    <location>
        <begin position="67"/>
        <end position="99"/>
    </location>
</feature>
<dbReference type="OrthoDB" id="1160919at2759"/>
<reference evidence="5" key="2">
    <citation type="submission" date="2025-08" db="UniProtKB">
        <authorList>
            <consortium name="RefSeq"/>
        </authorList>
    </citation>
    <scope>IDENTIFICATION</scope>
    <source>
        <tissue evidence="5">Etiolated seedlings</tissue>
    </source>
</reference>
<feature type="region of interest" description="Disordered" evidence="3">
    <location>
        <begin position="49"/>
        <end position="101"/>
    </location>
</feature>
<evidence type="ECO:0000313" key="4">
    <source>
        <dbReference type="Proteomes" id="UP000087171"/>
    </source>
</evidence>
<dbReference type="RefSeq" id="XP_004489725.1">
    <property type="nucleotide sequence ID" value="XM_004489668.3"/>
</dbReference>
<dbReference type="GO" id="GO:0045087">
    <property type="term" value="P:innate immune response"/>
    <property type="evidence" value="ECO:0007669"/>
    <property type="project" value="InterPro"/>
</dbReference>
<evidence type="ECO:0000256" key="1">
    <source>
        <dbReference type="ARBA" id="ARBA00011021"/>
    </source>
</evidence>
<dbReference type="PaxDb" id="3827-XP_004489725.1"/>
<dbReference type="AlphaFoldDB" id="A0A1S2XI64"/>
<keyword evidence="2" id="KW-0611">Plant defense</keyword>
<organism evidence="4 5">
    <name type="scientific">Cicer arietinum</name>
    <name type="common">Chickpea</name>
    <name type="synonym">Garbanzo</name>
    <dbReference type="NCBI Taxonomy" id="3827"/>
    <lineage>
        <taxon>Eukaryota</taxon>
        <taxon>Viridiplantae</taxon>
        <taxon>Streptophyta</taxon>
        <taxon>Embryophyta</taxon>
        <taxon>Tracheophyta</taxon>
        <taxon>Spermatophyta</taxon>
        <taxon>Magnoliopsida</taxon>
        <taxon>eudicotyledons</taxon>
        <taxon>Gunneridae</taxon>
        <taxon>Pentapetalae</taxon>
        <taxon>rosids</taxon>
        <taxon>fabids</taxon>
        <taxon>Fabales</taxon>
        <taxon>Fabaceae</taxon>
        <taxon>Papilionoideae</taxon>
        <taxon>50 kb inversion clade</taxon>
        <taxon>NPAAA clade</taxon>
        <taxon>Hologalegina</taxon>
        <taxon>IRL clade</taxon>
        <taxon>Cicereae</taxon>
        <taxon>Cicer</taxon>
    </lineage>
</organism>
<keyword evidence="4" id="KW-1185">Reference proteome</keyword>
<name>A0A1S2XI64_CICAR</name>
<accession>A0A1S2XI64</accession>
<proteinExistence type="inferred from homology"/>
<evidence type="ECO:0000256" key="2">
    <source>
        <dbReference type="ARBA" id="ARBA00022821"/>
    </source>
</evidence>
<gene>
    <name evidence="5" type="primary">LOC101488478</name>
</gene>
<protein>
    <submittedName>
        <fullName evidence="5">Uncharacterized protein LOC101488478</fullName>
    </submittedName>
</protein>
<comment type="similarity">
    <text evidence="1">Belongs to the brassicaceae elicitor peptide family.</text>
</comment>